<organism evidence="1 2">
    <name type="scientific">Xanthomonas melonis</name>
    <dbReference type="NCBI Taxonomy" id="56456"/>
    <lineage>
        <taxon>Bacteria</taxon>
        <taxon>Pseudomonadati</taxon>
        <taxon>Pseudomonadota</taxon>
        <taxon>Gammaproteobacteria</taxon>
        <taxon>Lysobacterales</taxon>
        <taxon>Lysobacteraceae</taxon>
        <taxon>Xanthomonas</taxon>
    </lineage>
</organism>
<name>A0A2S7DJP6_9XANT</name>
<dbReference type="InterPro" id="IPR052572">
    <property type="entry name" value="UPF0153_domain"/>
</dbReference>
<dbReference type="PANTHER" id="PTHR36931:SF1">
    <property type="entry name" value="UPF0153 PROTEIN YEIW"/>
    <property type="match status" value="1"/>
</dbReference>
<evidence type="ECO:0000313" key="2">
    <source>
        <dbReference type="Proteomes" id="UP000239865"/>
    </source>
</evidence>
<dbReference type="Proteomes" id="UP000239865">
    <property type="component" value="Unassembled WGS sequence"/>
</dbReference>
<dbReference type="OrthoDB" id="9803986at2"/>
<protein>
    <submittedName>
        <fullName evidence="1">Zinc/iron-chelating domain-containing protein</fullName>
    </submittedName>
</protein>
<gene>
    <name evidence="1" type="ORF">XmelCFBP4644_06355</name>
</gene>
<reference evidence="1 2" key="1">
    <citation type="submission" date="2016-08" db="EMBL/GenBank/DDBJ databases">
        <authorList>
            <person name="Seilhamer J.J."/>
        </authorList>
    </citation>
    <scope>NUCLEOTIDE SEQUENCE [LARGE SCALE GENOMIC DNA]</scope>
    <source>
        <strain evidence="1 2">CFBP4644</strain>
    </source>
</reference>
<dbReference type="AlphaFoldDB" id="A0A2S7DJP6"/>
<accession>A0A2S7DJP6</accession>
<dbReference type="Pfam" id="PF03692">
    <property type="entry name" value="CxxCxxCC"/>
    <property type="match status" value="1"/>
</dbReference>
<evidence type="ECO:0000313" key="1">
    <source>
        <dbReference type="EMBL" id="PPU74056.1"/>
    </source>
</evidence>
<sequence length="88" mass="8969">MSSELSCRPGCAACCIAPSISSPIPGMPNGKPAGMPCVQLDDRLGCRLFGLPERPSVCGGLRPCADMCGSSRAQALAMLTALELATCP</sequence>
<comment type="caution">
    <text evidence="1">The sequence shown here is derived from an EMBL/GenBank/DDBJ whole genome shotgun (WGS) entry which is preliminary data.</text>
</comment>
<dbReference type="PANTHER" id="PTHR36931">
    <property type="entry name" value="UPF0153 PROTEIN YEIW"/>
    <property type="match status" value="1"/>
</dbReference>
<dbReference type="EMBL" id="MDEH01000002">
    <property type="protein sequence ID" value="PPU74056.1"/>
    <property type="molecule type" value="Genomic_DNA"/>
</dbReference>
<proteinExistence type="predicted"/>
<dbReference type="InterPro" id="IPR005358">
    <property type="entry name" value="Puta_zinc/iron-chelating_dom"/>
</dbReference>
<dbReference type="RefSeq" id="WP_104586284.1">
    <property type="nucleotide sequence ID" value="NZ_JAFFQK010000085.1"/>
</dbReference>